<keyword evidence="2 5" id="KW-0812">Transmembrane</keyword>
<comment type="subcellular location">
    <subcellularLocation>
        <location evidence="1">Membrane</location>
        <topology evidence="1">Multi-pass membrane protein</topology>
    </subcellularLocation>
</comment>
<dbReference type="InterPro" id="IPR004031">
    <property type="entry name" value="PMP22/EMP/MP20/Claudin"/>
</dbReference>
<evidence type="ECO:0000256" key="2">
    <source>
        <dbReference type="ARBA" id="ARBA00022692"/>
    </source>
</evidence>
<proteinExistence type="predicted"/>
<protein>
    <submittedName>
        <fullName evidence="6">Uncharacterized protein</fullName>
    </submittedName>
</protein>
<keyword evidence="4 5" id="KW-0472">Membrane</keyword>
<dbReference type="AlphaFoldDB" id="A0A0B7AGS5"/>
<gene>
    <name evidence="6" type="primary">ORF118390</name>
</gene>
<keyword evidence="3 5" id="KW-1133">Transmembrane helix</keyword>
<accession>A0A0B7AGS5</accession>
<name>A0A0B7AGS5_9EUPU</name>
<dbReference type="Gene3D" id="1.20.140.150">
    <property type="match status" value="1"/>
</dbReference>
<organism evidence="6">
    <name type="scientific">Arion vulgaris</name>
    <dbReference type="NCBI Taxonomy" id="1028688"/>
    <lineage>
        <taxon>Eukaryota</taxon>
        <taxon>Metazoa</taxon>
        <taxon>Spiralia</taxon>
        <taxon>Lophotrochozoa</taxon>
        <taxon>Mollusca</taxon>
        <taxon>Gastropoda</taxon>
        <taxon>Heterobranchia</taxon>
        <taxon>Euthyneura</taxon>
        <taxon>Panpulmonata</taxon>
        <taxon>Eupulmonata</taxon>
        <taxon>Stylommatophora</taxon>
        <taxon>Helicina</taxon>
        <taxon>Arionoidea</taxon>
        <taxon>Arionidae</taxon>
        <taxon>Arion</taxon>
    </lineage>
</organism>
<dbReference type="EMBL" id="HACG01033103">
    <property type="protein sequence ID" value="CEK79968.1"/>
    <property type="molecule type" value="Transcribed_RNA"/>
</dbReference>
<dbReference type="PANTHER" id="PTHR21215:SF0">
    <property type="entry name" value="LD36024P"/>
    <property type="match status" value="1"/>
</dbReference>
<evidence type="ECO:0000256" key="1">
    <source>
        <dbReference type="ARBA" id="ARBA00004141"/>
    </source>
</evidence>
<feature type="transmembrane region" description="Helical" evidence="5">
    <location>
        <begin position="150"/>
        <end position="172"/>
    </location>
</feature>
<sequence length="343" mass="38664">LDRLACLNVINSLTDYLISSGLNLVASRTSAMGTCVTALIVIATILGPITLVIMSVSFGTDHWLEFRVNTTSFNNTIRTMIETNVAMARYHVSRDRGLFRECYPGSDTKFLDNAEGVIDGYCFPIDYDQPSSVNKPSNSFMSRLHLNRSFLAFFIISIALFLLAYIFGLILCCLRVSKWAYIAGTISYTSAFFLAAAIAFFHGAEFIERNKLNGGASAQEAQFYPSWSQYLKYATTRNYGWSYALGWVGMILAAIAATLYALAGCYMTSEHYEDEEILHKSRHYPVPLEPLYAYEGDQYYPNYYGNPRAFQGPLAPEYYARPYPMIGYGDPGNDIWHWKEVES</sequence>
<evidence type="ECO:0000256" key="5">
    <source>
        <dbReference type="SAM" id="Phobius"/>
    </source>
</evidence>
<feature type="transmembrane region" description="Helical" evidence="5">
    <location>
        <begin position="36"/>
        <end position="58"/>
    </location>
</feature>
<dbReference type="GO" id="GO:0016020">
    <property type="term" value="C:membrane"/>
    <property type="evidence" value="ECO:0007669"/>
    <property type="project" value="UniProtKB-SubCell"/>
</dbReference>
<feature type="transmembrane region" description="Helical" evidence="5">
    <location>
        <begin position="241"/>
        <end position="263"/>
    </location>
</feature>
<feature type="transmembrane region" description="Helical" evidence="5">
    <location>
        <begin position="179"/>
        <end position="201"/>
    </location>
</feature>
<evidence type="ECO:0000313" key="6">
    <source>
        <dbReference type="EMBL" id="CEK79968.1"/>
    </source>
</evidence>
<reference evidence="6" key="1">
    <citation type="submission" date="2014-12" db="EMBL/GenBank/DDBJ databases">
        <title>Insight into the proteome of Arion vulgaris.</title>
        <authorList>
            <person name="Aradska J."/>
            <person name="Bulat T."/>
            <person name="Smidak R."/>
            <person name="Sarate P."/>
            <person name="Gangsoo J."/>
            <person name="Sialana F."/>
            <person name="Bilban M."/>
            <person name="Lubec G."/>
        </authorList>
    </citation>
    <scope>NUCLEOTIDE SEQUENCE</scope>
    <source>
        <tissue evidence="6">Skin</tissue>
    </source>
</reference>
<feature type="non-terminal residue" evidence="6">
    <location>
        <position position="1"/>
    </location>
</feature>
<evidence type="ECO:0000256" key="3">
    <source>
        <dbReference type="ARBA" id="ARBA00022989"/>
    </source>
</evidence>
<dbReference type="PANTHER" id="PTHR21215">
    <property type="entry name" value="LD36024P"/>
    <property type="match status" value="1"/>
</dbReference>
<evidence type="ECO:0000256" key="4">
    <source>
        <dbReference type="ARBA" id="ARBA00023136"/>
    </source>
</evidence>
<dbReference type="Pfam" id="PF13903">
    <property type="entry name" value="Claudin_2"/>
    <property type="match status" value="1"/>
</dbReference>